<dbReference type="CDD" id="cd14978">
    <property type="entry name" value="7tmA_FMRFamide_R-like"/>
    <property type="match status" value="1"/>
</dbReference>
<dbReference type="AlphaFoldDB" id="A0AAV2TE02"/>
<feature type="transmembrane region" description="Helical" evidence="6">
    <location>
        <begin position="55"/>
        <end position="75"/>
    </location>
</feature>
<dbReference type="SUPFAM" id="SSF81321">
    <property type="entry name" value="Family A G protein-coupled receptor-like"/>
    <property type="match status" value="1"/>
</dbReference>
<organism evidence="8 9">
    <name type="scientific">Calicophoron daubneyi</name>
    <name type="common">Rumen fluke</name>
    <name type="synonym">Paramphistomum daubneyi</name>
    <dbReference type="NCBI Taxonomy" id="300641"/>
    <lineage>
        <taxon>Eukaryota</taxon>
        <taxon>Metazoa</taxon>
        <taxon>Spiralia</taxon>
        <taxon>Lophotrochozoa</taxon>
        <taxon>Platyhelminthes</taxon>
        <taxon>Trematoda</taxon>
        <taxon>Digenea</taxon>
        <taxon>Plagiorchiida</taxon>
        <taxon>Pronocephalata</taxon>
        <taxon>Paramphistomoidea</taxon>
        <taxon>Paramphistomidae</taxon>
        <taxon>Calicophoron</taxon>
    </lineage>
</organism>
<keyword evidence="4 6" id="KW-0472">Membrane</keyword>
<proteinExistence type="predicted"/>
<dbReference type="PROSITE" id="PS50262">
    <property type="entry name" value="G_PROTEIN_RECEP_F1_2"/>
    <property type="match status" value="1"/>
</dbReference>
<evidence type="ECO:0000313" key="9">
    <source>
        <dbReference type="Proteomes" id="UP001497525"/>
    </source>
</evidence>
<evidence type="ECO:0000256" key="4">
    <source>
        <dbReference type="ARBA" id="ARBA00023136"/>
    </source>
</evidence>
<evidence type="ECO:0000313" key="8">
    <source>
        <dbReference type="EMBL" id="CAL5133558.1"/>
    </source>
</evidence>
<evidence type="ECO:0000256" key="3">
    <source>
        <dbReference type="ARBA" id="ARBA00022989"/>
    </source>
</evidence>
<dbReference type="EMBL" id="CAXLJL010000156">
    <property type="protein sequence ID" value="CAL5133558.1"/>
    <property type="molecule type" value="Genomic_DNA"/>
</dbReference>
<dbReference type="Proteomes" id="UP001497525">
    <property type="component" value="Unassembled WGS sequence"/>
</dbReference>
<name>A0AAV2TE02_CALDB</name>
<evidence type="ECO:0000256" key="6">
    <source>
        <dbReference type="SAM" id="Phobius"/>
    </source>
</evidence>
<feature type="compositionally biased region" description="Basic and acidic residues" evidence="5">
    <location>
        <begin position="303"/>
        <end position="313"/>
    </location>
</feature>
<comment type="subcellular location">
    <subcellularLocation>
        <location evidence="1">Membrane</location>
    </subcellularLocation>
</comment>
<dbReference type="InterPro" id="IPR052954">
    <property type="entry name" value="GPCR-Ligand_Int"/>
</dbReference>
<feature type="domain" description="G-protein coupled receptors family 1 profile" evidence="7">
    <location>
        <begin position="37"/>
        <end position="395"/>
    </location>
</feature>
<keyword evidence="2 6" id="KW-0812">Transmembrane</keyword>
<dbReference type="GO" id="GO:0004930">
    <property type="term" value="F:G protein-coupled receptor activity"/>
    <property type="evidence" value="ECO:0007669"/>
    <property type="project" value="InterPro"/>
</dbReference>
<feature type="transmembrane region" description="Helical" evidence="6">
    <location>
        <begin position="99"/>
        <end position="127"/>
    </location>
</feature>
<feature type="transmembrane region" description="Helical" evidence="6">
    <location>
        <begin position="378"/>
        <end position="398"/>
    </location>
</feature>
<evidence type="ECO:0000256" key="5">
    <source>
        <dbReference type="SAM" id="MobiDB-lite"/>
    </source>
</evidence>
<dbReference type="Gene3D" id="1.20.1070.10">
    <property type="entry name" value="Rhodopsin 7-helix transmembrane proteins"/>
    <property type="match status" value="1"/>
</dbReference>
<feature type="transmembrane region" description="Helical" evidence="6">
    <location>
        <begin position="20"/>
        <end position="43"/>
    </location>
</feature>
<gene>
    <name evidence="8" type="ORF">CDAUBV1_LOCUS6828</name>
</gene>
<evidence type="ECO:0000256" key="1">
    <source>
        <dbReference type="ARBA" id="ARBA00004370"/>
    </source>
</evidence>
<accession>A0AAV2TE02</accession>
<comment type="caution">
    <text evidence="8">The sequence shown here is derived from an EMBL/GenBank/DDBJ whole genome shotgun (WGS) entry which is preliminary data.</text>
</comment>
<protein>
    <recommendedName>
        <fullName evidence="7">G-protein coupled receptors family 1 profile domain-containing protein</fullName>
    </recommendedName>
</protein>
<keyword evidence="3 6" id="KW-1133">Transmembrane helix</keyword>
<evidence type="ECO:0000259" key="7">
    <source>
        <dbReference type="PROSITE" id="PS50262"/>
    </source>
</evidence>
<dbReference type="InterPro" id="IPR017452">
    <property type="entry name" value="GPCR_Rhodpsn_7TM"/>
</dbReference>
<feature type="transmembrane region" description="Helical" evidence="6">
    <location>
        <begin position="206"/>
        <end position="232"/>
    </location>
</feature>
<dbReference type="Pfam" id="PF00001">
    <property type="entry name" value="7tm_1"/>
    <property type="match status" value="1"/>
</dbReference>
<feature type="transmembrane region" description="Helical" evidence="6">
    <location>
        <begin position="148"/>
        <end position="170"/>
    </location>
</feature>
<dbReference type="GO" id="GO:0016020">
    <property type="term" value="C:membrane"/>
    <property type="evidence" value="ECO:0007669"/>
    <property type="project" value="UniProtKB-SubCell"/>
</dbReference>
<sequence>MNTTSVNSNKTISEVHSVEIWSGLTVQTSVCLVGAALNILNVIVFLGPQFEATPYLYMTALAVADAGTSLAHLPFGIARCDRAIKICTSNTFRHIRAALIYYVTFAGFGLGNILEAISSWITVIMSVERYYTMKWPHLSKIRFTRRQGKWQVIFAVMCAILFHCPIFFVLKISQYEKTNSANGTRRYQATVLTGFGKSWYYYLYTWIRFVVVQLIPVIILCVMNTLILIITWSNYRKQKRYQKPCMKNPNDEGGEQSLVDVPKSSLTVRNGKKKMNSDDGTTELVDVDGEARENNRASPVVEKNSHHSTDATRKHPKKPQRLERYQQANHKLTILLAAVILLFLVGQIPQALAYVHILKLVFPYDRREYVPYASMYRHFSQLLCLITSTANFFLYVSLNWRFRERLSRLCSRP</sequence>
<evidence type="ECO:0000256" key="2">
    <source>
        <dbReference type="ARBA" id="ARBA00022692"/>
    </source>
</evidence>
<dbReference type="InterPro" id="IPR000276">
    <property type="entry name" value="GPCR_Rhodpsn"/>
</dbReference>
<dbReference type="PANTHER" id="PTHR46641">
    <property type="entry name" value="FMRFAMIDE RECEPTOR-RELATED"/>
    <property type="match status" value="1"/>
</dbReference>
<reference evidence="8" key="1">
    <citation type="submission" date="2024-06" db="EMBL/GenBank/DDBJ databases">
        <authorList>
            <person name="Liu X."/>
            <person name="Lenzi L."/>
            <person name="Haldenby T S."/>
            <person name="Uol C."/>
        </authorList>
    </citation>
    <scope>NUCLEOTIDE SEQUENCE</scope>
</reference>
<dbReference type="PANTHER" id="PTHR46641:SF2">
    <property type="entry name" value="FMRFAMIDE RECEPTOR"/>
    <property type="match status" value="1"/>
</dbReference>
<feature type="region of interest" description="Disordered" evidence="5">
    <location>
        <begin position="269"/>
        <end position="320"/>
    </location>
</feature>
<feature type="transmembrane region" description="Helical" evidence="6">
    <location>
        <begin position="334"/>
        <end position="358"/>
    </location>
</feature>